<gene>
    <name evidence="2" type="ORF">JMUB3870_1996</name>
</gene>
<dbReference type="RefSeq" id="WP_155283026.1">
    <property type="nucleotide sequence ID" value="NZ_AP019831.1"/>
</dbReference>
<accession>A0A510K2Y0</accession>
<sequence length="632" mass="76878">MKNYILDLIKEMTKIIKFKNNEEKSLKNKNYTLKNEIFEKKLINNSENKKKDSFYSKEDNIIDVTNFKKEKIDYTEFRNENIKIVNNWKSKLGRMEYYRFSELKVPFLREKILDLYNKICEISNVELENKNKILVKEIAKFEGKNYIFRGETFKNIFYGAIRIINSKYRGNEIDINNYYFKDFWDILEEDTSKVVIDEINKYLEKLPRLNNEIIEYYNLTPNGLPYRYWDKDGKFREEYNLSELEKRILERTSFRQTKIWNNYEAKKQMILLYLDEWKIIEERVKTEEKLKKKSKKIINAILNLQDYGYFEYNEIEGLYAILKIVENKIRSFIPNYKILETEKELESIKKFFPKSMLNELLENIENFKLSKEKIESIITYEIKNYPKDWKLKLGYIELFNEKKINLIIRFNNDENLEKIIKELLKKEKNSDYKLFYLFLLNRNRELKKTEVKMLEKIISADRFQDYKKLLDKDNEITQKIYEELKLLKFQKMKKIDLNLEKVKVTKEKFAETVNILEEYLKEENEEADISKICNEEQKDMVIENKEQEKIENFQDNKIKEVLKVIIETQKIGENDLKNYAKEKNMSLNAYIDSINKELYDIVNDQVIILENNTVKIDEFYIDDIKEWLKKND</sequence>
<protein>
    <recommendedName>
        <fullName evidence="1">TerB-C domain-containing protein</fullName>
    </recommendedName>
</protein>
<dbReference type="Proteomes" id="UP000422644">
    <property type="component" value="Chromosome"/>
</dbReference>
<dbReference type="OrthoDB" id="1689967at2"/>
<dbReference type="InterPro" id="IPR028932">
    <property type="entry name" value="TerB-C"/>
</dbReference>
<name>A0A510K2Y0_9FUSO</name>
<dbReference type="AlphaFoldDB" id="A0A510K2Y0"/>
<evidence type="ECO:0000313" key="2">
    <source>
        <dbReference type="EMBL" id="BBM45874.1"/>
    </source>
</evidence>
<evidence type="ECO:0000313" key="3">
    <source>
        <dbReference type="Proteomes" id="UP000422644"/>
    </source>
</evidence>
<reference evidence="2 3" key="1">
    <citation type="submission" date="2019-07" db="EMBL/GenBank/DDBJ databases">
        <title>Complete Genome Sequence of Leptotrichia trevisanii Strain JMUB3870.</title>
        <authorList>
            <person name="Watanabe S."/>
            <person name="Cui L."/>
        </authorList>
    </citation>
    <scope>NUCLEOTIDE SEQUENCE [LARGE SCALE GENOMIC DNA]</scope>
    <source>
        <strain evidence="2 3">JMUB3870</strain>
    </source>
</reference>
<evidence type="ECO:0000259" key="1">
    <source>
        <dbReference type="Pfam" id="PF15615"/>
    </source>
</evidence>
<feature type="domain" description="TerB-C" evidence="1">
    <location>
        <begin position="488"/>
        <end position="624"/>
    </location>
</feature>
<proteinExistence type="predicted"/>
<dbReference type="EMBL" id="AP019831">
    <property type="protein sequence ID" value="BBM45874.1"/>
    <property type="molecule type" value="Genomic_DNA"/>
</dbReference>
<organism evidence="2 3">
    <name type="scientific">Leptotrichia trevisanii</name>
    <dbReference type="NCBI Taxonomy" id="109328"/>
    <lineage>
        <taxon>Bacteria</taxon>
        <taxon>Fusobacteriati</taxon>
        <taxon>Fusobacteriota</taxon>
        <taxon>Fusobacteriia</taxon>
        <taxon>Fusobacteriales</taxon>
        <taxon>Leptotrichiaceae</taxon>
        <taxon>Leptotrichia</taxon>
    </lineage>
</organism>
<dbReference type="Pfam" id="PF15615">
    <property type="entry name" value="TerB_C"/>
    <property type="match status" value="1"/>
</dbReference>
<keyword evidence="3" id="KW-1185">Reference proteome</keyword>